<dbReference type="InterPro" id="IPR000868">
    <property type="entry name" value="Isochorismatase-like_dom"/>
</dbReference>
<sequence length="179" mass="19520">MTIWADDSVLLLIDFQEKLMPAMHDGTATVACASMLARAARLLKVPVVVTEHQADKIGPTVPALDGLADLVFPKIHFSAIEEPGFGVVLPPERSTFLLAGWEAHVCVLQTALGLRVAGHRVVLLADGSSSRRPVDHAIALQRAQGHGIEIATAEMVLFEWLHHCENPKFRDVLALIKQR</sequence>
<evidence type="ECO:0000313" key="3">
    <source>
        <dbReference type="Proteomes" id="UP000245212"/>
    </source>
</evidence>
<gene>
    <name evidence="2" type="ORF">DD235_08195</name>
</gene>
<dbReference type="Proteomes" id="UP000245212">
    <property type="component" value="Unassembled WGS sequence"/>
</dbReference>
<dbReference type="Pfam" id="PF00857">
    <property type="entry name" value="Isochorismatase"/>
    <property type="match status" value="1"/>
</dbReference>
<dbReference type="PANTHER" id="PTHR14119">
    <property type="entry name" value="HYDROLASE"/>
    <property type="match status" value="1"/>
</dbReference>
<dbReference type="AlphaFoldDB" id="A0A2V1K240"/>
<dbReference type="EMBL" id="QETA01000003">
    <property type="protein sequence ID" value="PWF22981.1"/>
    <property type="molecule type" value="Genomic_DNA"/>
</dbReference>
<keyword evidence="3" id="KW-1185">Reference proteome</keyword>
<evidence type="ECO:0000313" key="2">
    <source>
        <dbReference type="EMBL" id="PWF22981.1"/>
    </source>
</evidence>
<dbReference type="InterPro" id="IPR036380">
    <property type="entry name" value="Isochorismatase-like_sf"/>
</dbReference>
<dbReference type="SUPFAM" id="SSF52499">
    <property type="entry name" value="Isochorismatase-like hydrolases"/>
    <property type="match status" value="1"/>
</dbReference>
<comment type="caution">
    <text evidence="2">The sequence shown here is derived from an EMBL/GenBank/DDBJ whole genome shotgun (WGS) entry which is preliminary data.</text>
</comment>
<organism evidence="2 3">
    <name type="scientific">Corticimicrobacter populi</name>
    <dbReference type="NCBI Taxonomy" id="2175229"/>
    <lineage>
        <taxon>Bacteria</taxon>
        <taxon>Pseudomonadati</taxon>
        <taxon>Pseudomonadota</taxon>
        <taxon>Betaproteobacteria</taxon>
        <taxon>Burkholderiales</taxon>
        <taxon>Alcaligenaceae</taxon>
        <taxon>Corticimicrobacter</taxon>
    </lineage>
</organism>
<feature type="domain" description="Isochorismatase-like" evidence="1">
    <location>
        <begin position="8"/>
        <end position="154"/>
    </location>
</feature>
<protein>
    <submittedName>
        <fullName evidence="2">Isochorismatase</fullName>
    </submittedName>
</protein>
<name>A0A2V1K240_9BURK</name>
<proteinExistence type="predicted"/>
<dbReference type="PANTHER" id="PTHR14119:SF3">
    <property type="entry name" value="ISOCHORISMATASE DOMAIN-CONTAINING PROTEIN 2"/>
    <property type="match status" value="1"/>
</dbReference>
<evidence type="ECO:0000259" key="1">
    <source>
        <dbReference type="Pfam" id="PF00857"/>
    </source>
</evidence>
<accession>A0A2V1K240</accession>
<reference evidence="3" key="1">
    <citation type="submission" date="2018-05" db="EMBL/GenBank/DDBJ databases">
        <authorList>
            <person name="Li Y."/>
        </authorList>
    </citation>
    <scope>NUCLEOTIDE SEQUENCE [LARGE SCALE GENOMIC DNA]</scope>
    <source>
        <strain evidence="3">3d-2-2</strain>
    </source>
</reference>
<dbReference type="RefSeq" id="WP_109061598.1">
    <property type="nucleotide sequence ID" value="NZ_QETA01000003.1"/>
</dbReference>
<dbReference type="InterPro" id="IPR050993">
    <property type="entry name" value="Isochorismatase_domain"/>
</dbReference>
<dbReference type="Gene3D" id="3.40.50.850">
    <property type="entry name" value="Isochorismatase-like"/>
    <property type="match status" value="1"/>
</dbReference>